<organism evidence="1 2">
    <name type="scientific">Myroides odoratus</name>
    <name type="common">Flavobacterium odoratum</name>
    <dbReference type="NCBI Taxonomy" id="256"/>
    <lineage>
        <taxon>Bacteria</taxon>
        <taxon>Pseudomonadati</taxon>
        <taxon>Bacteroidota</taxon>
        <taxon>Flavobacteriia</taxon>
        <taxon>Flavobacteriales</taxon>
        <taxon>Flavobacteriaceae</taxon>
        <taxon>Myroides</taxon>
    </lineage>
</organism>
<evidence type="ECO:0000313" key="1">
    <source>
        <dbReference type="EMBL" id="QQU01779.1"/>
    </source>
</evidence>
<dbReference type="AlphaFoldDB" id="A0A9Q6Z4L9"/>
<protein>
    <submittedName>
        <fullName evidence="1">Uncharacterized protein</fullName>
    </submittedName>
</protein>
<sequence>MNVRLLQMEFFSKTKFVIPTDSNENGSNQQELNVYGNSEAYVPTVSVTEVFGSDNTPF</sequence>
<evidence type="ECO:0000313" key="2">
    <source>
        <dbReference type="Proteomes" id="UP000596202"/>
    </source>
</evidence>
<proteinExistence type="predicted"/>
<reference evidence="1 2" key="1">
    <citation type="submission" date="2021-01" db="EMBL/GenBank/DDBJ databases">
        <title>FDA dAtabase for Regulatory Grade micrObial Sequences (FDA-ARGOS): Supporting development and validation of Infectious Disease Dx tests.</title>
        <authorList>
            <person name="Sproer C."/>
            <person name="Gronow S."/>
            <person name="Severitt S."/>
            <person name="Schroder I."/>
            <person name="Tallon L."/>
            <person name="Sadzewicz L."/>
            <person name="Zhao X."/>
            <person name="Boylan J."/>
            <person name="Ott S."/>
            <person name="Bowen H."/>
            <person name="Vavikolanu K."/>
            <person name="Mehta A."/>
            <person name="Aluvathingal J."/>
            <person name="Nadendla S."/>
            <person name="Lowell S."/>
            <person name="Myers T."/>
            <person name="Yan Y."/>
            <person name="Sichtig H."/>
        </authorList>
    </citation>
    <scope>NUCLEOTIDE SEQUENCE [LARGE SCALE GENOMIC DNA]</scope>
    <source>
        <strain evidence="1 2">FDAARGOS_1131</strain>
    </source>
</reference>
<dbReference type="GeneID" id="93527708"/>
<name>A0A9Q6Z4L9_MYROD</name>
<gene>
    <name evidence="1" type="ORF">I6I88_08575</name>
</gene>
<dbReference type="EMBL" id="CP068108">
    <property type="protein sequence ID" value="QQU01779.1"/>
    <property type="molecule type" value="Genomic_DNA"/>
</dbReference>
<accession>A0A9Q6Z4L9</accession>
<dbReference type="RefSeq" id="WP_002992496.1">
    <property type="nucleotide sequence ID" value="NZ_CP068108.1"/>
</dbReference>
<dbReference type="Proteomes" id="UP000596202">
    <property type="component" value="Chromosome"/>
</dbReference>